<organism evidence="2">
    <name type="scientific">Oscillatoriales cyanobacterium SpSt-418</name>
    <dbReference type="NCBI Taxonomy" id="2282169"/>
    <lineage>
        <taxon>Bacteria</taxon>
        <taxon>Bacillati</taxon>
        <taxon>Cyanobacteriota</taxon>
        <taxon>Cyanophyceae</taxon>
        <taxon>Oscillatoriophycideae</taxon>
        <taxon>Oscillatoriales</taxon>
    </lineage>
</organism>
<feature type="transmembrane region" description="Helical" evidence="1">
    <location>
        <begin position="6"/>
        <end position="24"/>
    </location>
</feature>
<sequence>MVAFVVTCNFVIGFICLLVAWQLVRLRQRLAQASLTMDAVERYIHRIFSPAPRYILMGKTGTSGLREKYQQLELQLAQIQQILGLLGVGQAIWLRQRRSRALRAAANPRRSKSRGSRI</sequence>
<keyword evidence="1" id="KW-0472">Membrane</keyword>
<evidence type="ECO:0000313" key="2">
    <source>
        <dbReference type="EMBL" id="HFM97704.1"/>
    </source>
</evidence>
<dbReference type="AlphaFoldDB" id="A0A7C3KCQ9"/>
<name>A0A7C3KCQ9_9CYAN</name>
<gene>
    <name evidence="2" type="ORF">ENR64_08030</name>
</gene>
<evidence type="ECO:0000256" key="1">
    <source>
        <dbReference type="SAM" id="Phobius"/>
    </source>
</evidence>
<comment type="caution">
    <text evidence="2">The sequence shown here is derived from an EMBL/GenBank/DDBJ whole genome shotgun (WGS) entry which is preliminary data.</text>
</comment>
<protein>
    <submittedName>
        <fullName evidence="2">Uncharacterized protein</fullName>
    </submittedName>
</protein>
<keyword evidence="1" id="KW-1133">Transmembrane helix</keyword>
<proteinExistence type="predicted"/>
<dbReference type="EMBL" id="DSRU01000104">
    <property type="protein sequence ID" value="HFM97704.1"/>
    <property type="molecule type" value="Genomic_DNA"/>
</dbReference>
<reference evidence="2" key="1">
    <citation type="journal article" date="2020" name="mSystems">
        <title>Genome- and Community-Level Interaction Insights into Carbon Utilization and Element Cycling Functions of Hydrothermarchaeota in Hydrothermal Sediment.</title>
        <authorList>
            <person name="Zhou Z."/>
            <person name="Liu Y."/>
            <person name="Xu W."/>
            <person name="Pan J."/>
            <person name="Luo Z.H."/>
            <person name="Li M."/>
        </authorList>
    </citation>
    <scope>NUCLEOTIDE SEQUENCE [LARGE SCALE GENOMIC DNA]</scope>
    <source>
        <strain evidence="2">SpSt-418</strain>
    </source>
</reference>
<accession>A0A7C3KCQ9</accession>
<keyword evidence="1" id="KW-0812">Transmembrane</keyword>